<protein>
    <submittedName>
        <fullName evidence="2">Protein HID1</fullName>
    </submittedName>
</protein>
<proteinExistence type="predicted"/>
<dbReference type="GO" id="GO:0000138">
    <property type="term" value="C:Golgi trans cisterna"/>
    <property type="evidence" value="ECO:0007669"/>
    <property type="project" value="TreeGrafter"/>
</dbReference>
<dbReference type="WBParaSite" id="SMUV_0000792701-mRNA-1">
    <property type="protein sequence ID" value="SMUV_0000792701-mRNA-1"/>
    <property type="gene ID" value="SMUV_0000792701"/>
</dbReference>
<dbReference type="GO" id="GO:0005797">
    <property type="term" value="C:Golgi medial cisterna"/>
    <property type="evidence" value="ECO:0007669"/>
    <property type="project" value="TreeGrafter"/>
</dbReference>
<dbReference type="InterPro" id="IPR026705">
    <property type="entry name" value="Hid-1/Ecm30"/>
</dbReference>
<evidence type="ECO:0000313" key="1">
    <source>
        <dbReference type="Proteomes" id="UP000046393"/>
    </source>
</evidence>
<name>A0A0N5ASZ1_9BILA</name>
<dbReference type="STRING" id="451379.A0A0N5ASZ1"/>
<accession>A0A0N5ASZ1</accession>
<dbReference type="GO" id="GO:0016020">
    <property type="term" value="C:membrane"/>
    <property type="evidence" value="ECO:0007669"/>
    <property type="project" value="TreeGrafter"/>
</dbReference>
<dbReference type="PANTHER" id="PTHR21575:SF12">
    <property type="entry name" value="PROTEIN HID1"/>
    <property type="match status" value="1"/>
</dbReference>
<reference evidence="2" key="1">
    <citation type="submission" date="2016-04" db="UniProtKB">
        <authorList>
            <consortium name="WormBaseParasite"/>
        </authorList>
    </citation>
    <scope>IDENTIFICATION</scope>
</reference>
<dbReference type="Proteomes" id="UP000046393">
    <property type="component" value="Unplaced"/>
</dbReference>
<keyword evidence="1" id="KW-1185">Reference proteome</keyword>
<dbReference type="Pfam" id="PF12722">
    <property type="entry name" value="Hid1"/>
    <property type="match status" value="1"/>
</dbReference>
<organism evidence="1 2">
    <name type="scientific">Syphacia muris</name>
    <dbReference type="NCBI Taxonomy" id="451379"/>
    <lineage>
        <taxon>Eukaryota</taxon>
        <taxon>Metazoa</taxon>
        <taxon>Ecdysozoa</taxon>
        <taxon>Nematoda</taxon>
        <taxon>Chromadorea</taxon>
        <taxon>Rhabditida</taxon>
        <taxon>Spirurina</taxon>
        <taxon>Oxyuridomorpha</taxon>
        <taxon>Oxyuroidea</taxon>
        <taxon>Oxyuridae</taxon>
        <taxon>Syphacia</taxon>
    </lineage>
</organism>
<evidence type="ECO:0000313" key="2">
    <source>
        <dbReference type="WBParaSite" id="SMUV_0000792701-mRNA-1"/>
    </source>
</evidence>
<sequence length="743" mass="84474">MGNANNKENFRKAVIELTTKKLKGEEDAFWDELCAANISSAADVFSLVPAEDVRLLRDDSPNNLAALCYKTVDRLTAARDSPSTLNANKVLNCVRLLTRVLPYLFEDSDWRGFFWSTPPTSTISSGAGTASNTTATSPELQQGEGQPLAITLMSTLSDLLFCPEFTVAQLNSRPGNPDDLTSIDSCEYIWEAGVGFATKPKQNAEHDNNRTEILKLLLTCFSEVIYAPLSDENRFRWIAHFTSAENRHVLPLFTSLLNVVCSYDPVGYGLPYNYLLFSDYREPLVQTALQVLIVCLDNDCVLKDKKSEYTDNFFVNYLSRIHRDEDFDFMLKGLMRLLSNPLKSTYLPNSTKKVSFHQELLVLLWKCCEYNQKFMFYLLKTSDILEILVPILYHIHDSRHDPARVGLIHMGVFIILLLSGERNFGVRLNKPFTGRPPMDVPLFTGTHADLLILVFHKLISISNFRLQSLYDCLLTIIVNISPYLKSLSMVAANKLVHLLEAFSTPWFLFSSPTNHHLVFFLLEIFNNIIQYQFDGNSNLIYTIIRKRQVFYQLANLPTDASSISNSLITKKSRTKTETTEEKKFLPSTNTKSQAVEKTATLADTPHVSVMTDKVDSEWAKVNVETTTDGEQGFKATPEWVESWKNKLPLQTVMRLLQVLVPQVEKICIDKGLTDESEILKFLQHGTLVGLLPVPHPILIRKYQANAGTNHWFRTYLWGIIYLRNIDPPIWYDTGVKLFEIQKA</sequence>
<dbReference type="PANTHER" id="PTHR21575">
    <property type="entry name" value="PROTEIN HID1"/>
    <property type="match status" value="1"/>
</dbReference>
<dbReference type="AlphaFoldDB" id="A0A0N5ASZ1"/>